<accession>A0A149U2K3</accession>
<dbReference type="OrthoDB" id="9804785at2"/>
<organism evidence="3 4">
    <name type="scientific">Acetobacter tropicalis</name>
    <dbReference type="NCBI Taxonomy" id="104102"/>
    <lineage>
        <taxon>Bacteria</taxon>
        <taxon>Pseudomonadati</taxon>
        <taxon>Pseudomonadota</taxon>
        <taxon>Alphaproteobacteria</taxon>
        <taxon>Acetobacterales</taxon>
        <taxon>Acetobacteraceae</taxon>
        <taxon>Acetobacter</taxon>
    </lineage>
</organism>
<dbReference type="Proteomes" id="UP000075411">
    <property type="component" value="Unassembled WGS sequence"/>
</dbReference>
<dbReference type="PANTHER" id="PTHR30486">
    <property type="entry name" value="TWITCHING MOTILITY PROTEIN PILT"/>
    <property type="match status" value="1"/>
</dbReference>
<comment type="caution">
    <text evidence="3">The sequence shown here is derived from an EMBL/GenBank/DDBJ whole genome shotgun (WGS) entry which is preliminary data.</text>
</comment>
<protein>
    <submittedName>
        <fullName evidence="3">Twitching motility protein PilT</fullName>
    </submittedName>
</protein>
<dbReference type="InterPro" id="IPR001482">
    <property type="entry name" value="T2SS/T4SS_dom"/>
</dbReference>
<dbReference type="PANTHER" id="PTHR30486:SF6">
    <property type="entry name" value="TYPE IV PILUS RETRACTATION ATPASE PILT"/>
    <property type="match status" value="1"/>
</dbReference>
<proteinExistence type="inferred from homology"/>
<evidence type="ECO:0000259" key="2">
    <source>
        <dbReference type="Pfam" id="PF00437"/>
    </source>
</evidence>
<evidence type="ECO:0000256" key="1">
    <source>
        <dbReference type="ARBA" id="ARBA00006611"/>
    </source>
</evidence>
<evidence type="ECO:0000313" key="3">
    <source>
        <dbReference type="EMBL" id="KXV59519.1"/>
    </source>
</evidence>
<evidence type="ECO:0000313" key="4">
    <source>
        <dbReference type="Proteomes" id="UP000075411"/>
    </source>
</evidence>
<dbReference type="PATRIC" id="fig|104102.12.peg.3340"/>
<dbReference type="InterPro" id="IPR050921">
    <property type="entry name" value="T4SS_GSP_E_ATPase"/>
</dbReference>
<name>A0A149U2K3_9PROT</name>
<dbReference type="Gene3D" id="3.40.50.300">
    <property type="entry name" value="P-loop containing nucleotide triphosphate hydrolases"/>
    <property type="match status" value="1"/>
</dbReference>
<sequence>MTEQSFWPEDSAGLRGETLDRFLVWCARQDASRIEIQTEMPVMIRVHGRNRQVTRDPSLPHEVEDAITYVFRSSTGVTHLRQGIPLDLRHTIRSGPKGTRHSFRLNALGTQVGSEAGISITFRPLADIPRPLDEQHVEPALLEALHGERGMYLICGATGSGKTTLIGGVNRARLEDPDLHCDIIEGSEPLELLYDLVPRRHATISQVEIPRDVSTFAGFIRAAMRREPTDIVVGECRDSDTMEAAIQAAISGHRLTSSLHTFDCASTVRRVAALCPPDQRDSLTIALVENLRLLVNQRLLPSTDGKRTAIREFLPVNRAIRDTLLSARREDWPHLTHAAIEAHGQSFERSIRATLAAGRITETVAAAALREEA</sequence>
<reference evidence="3 4" key="1">
    <citation type="submission" date="2015-06" db="EMBL/GenBank/DDBJ databases">
        <title>Improved classification and identification of acetic acid bacteria using matrix-assisted laser desorption/ionization time-of-flight mass spectrometry; Gluconobacter nephelii and Gluconobacter uchimurae are later heterotypic synonyms of Gluconobacter japonicus and Gluconobacter oxydans, respectively.</title>
        <authorList>
            <person name="Li L."/>
            <person name="Cleenwerck I."/>
            <person name="De Vuyst L."/>
            <person name="Vandamme P."/>
        </authorList>
    </citation>
    <scope>NUCLEOTIDE SEQUENCE [LARGE SCALE GENOMIC DNA]</scope>
    <source>
        <strain evidence="3 4">LMG 1663</strain>
    </source>
</reference>
<dbReference type="RefSeq" id="WP_061487554.1">
    <property type="nucleotide sequence ID" value="NZ_LHZT01000104.1"/>
</dbReference>
<gene>
    <name evidence="3" type="ORF">AD947_03915</name>
</gene>
<dbReference type="Pfam" id="PF00437">
    <property type="entry name" value="T2SSE"/>
    <property type="match status" value="1"/>
</dbReference>
<feature type="domain" description="Bacterial type II secretion system protein E" evidence="2">
    <location>
        <begin position="27"/>
        <end position="302"/>
    </location>
</feature>
<dbReference type="EMBL" id="LHZT01000104">
    <property type="protein sequence ID" value="KXV59519.1"/>
    <property type="molecule type" value="Genomic_DNA"/>
</dbReference>
<dbReference type="SUPFAM" id="SSF52540">
    <property type="entry name" value="P-loop containing nucleoside triphosphate hydrolases"/>
    <property type="match status" value="1"/>
</dbReference>
<dbReference type="AlphaFoldDB" id="A0A149U2K3"/>
<dbReference type="GO" id="GO:0016887">
    <property type="term" value="F:ATP hydrolysis activity"/>
    <property type="evidence" value="ECO:0007669"/>
    <property type="project" value="InterPro"/>
</dbReference>
<comment type="similarity">
    <text evidence="1">Belongs to the GSP E family.</text>
</comment>
<dbReference type="Gene3D" id="3.30.450.90">
    <property type="match status" value="1"/>
</dbReference>
<dbReference type="InterPro" id="IPR027417">
    <property type="entry name" value="P-loop_NTPase"/>
</dbReference>